<evidence type="ECO:0000259" key="1">
    <source>
        <dbReference type="Pfam" id="PF18990"/>
    </source>
</evidence>
<dbReference type="EMBL" id="UINC01038706">
    <property type="protein sequence ID" value="SVB36097.1"/>
    <property type="molecule type" value="Genomic_DNA"/>
</dbReference>
<accession>A0A382DEM1</accession>
<feature type="non-terminal residue" evidence="2">
    <location>
        <position position="371"/>
    </location>
</feature>
<gene>
    <name evidence="2" type="ORF">METZ01_LOCUS188951</name>
</gene>
<dbReference type="AlphaFoldDB" id="A0A382DEM1"/>
<dbReference type="InterPro" id="IPR043781">
    <property type="entry name" value="DUF5723"/>
</dbReference>
<name>A0A382DEM1_9ZZZZ</name>
<organism evidence="2">
    <name type="scientific">marine metagenome</name>
    <dbReference type="NCBI Taxonomy" id="408172"/>
    <lineage>
        <taxon>unclassified sequences</taxon>
        <taxon>metagenomes</taxon>
        <taxon>ecological metagenomes</taxon>
    </lineage>
</organism>
<evidence type="ECO:0000313" key="2">
    <source>
        <dbReference type="EMBL" id="SVB36097.1"/>
    </source>
</evidence>
<protein>
    <recommendedName>
        <fullName evidence="1">DUF5723 domain-containing protein</fullName>
    </recommendedName>
</protein>
<feature type="domain" description="DUF5723" evidence="1">
    <location>
        <begin position="64"/>
        <end position="273"/>
    </location>
</feature>
<sequence>MLSFFVLLQGQTKRDPRVVGLSGAYTTIANGIFCVGYNPALITRAHDKPFMMQFLQYDQGFLGNFLSIENVAQYSGDTLNTKEKDELFDNFEDGKGLAFFRDRHLPIPLLNYSKGNMAFTSNMVILSNFKIPIGLLELIFYGNGGKPDLDMTLNMEILGLNEFGFTFGVPFKSLSLGVTLKYLQGMFYMGIDPDSSQANLVTADEGLYGSGKYLFRQGIGGKGVGLDLGLVTKEINDWTFGMSMINVLGTIEWNKPSGMKTFLEDNPAWFEGFYPFTWGDSIVADTQAVLYTYSIDTLRVDQLGNDSLFSNNTEFVTNKSVFETRYPAIFRFGVSKRMPTYTIVSDLVAGFQDKYYARQRWRWSIGVEWTK</sequence>
<dbReference type="Pfam" id="PF18990">
    <property type="entry name" value="DUF5723"/>
    <property type="match status" value="1"/>
</dbReference>
<dbReference type="Gene3D" id="2.40.160.60">
    <property type="entry name" value="Outer membrane protein transport protein (OMPP1/FadL/TodX)"/>
    <property type="match status" value="1"/>
</dbReference>
<reference evidence="2" key="1">
    <citation type="submission" date="2018-05" db="EMBL/GenBank/DDBJ databases">
        <authorList>
            <person name="Lanie J.A."/>
            <person name="Ng W.-L."/>
            <person name="Kazmierczak K.M."/>
            <person name="Andrzejewski T.M."/>
            <person name="Davidsen T.M."/>
            <person name="Wayne K.J."/>
            <person name="Tettelin H."/>
            <person name="Glass J.I."/>
            <person name="Rusch D."/>
            <person name="Podicherti R."/>
            <person name="Tsui H.-C.T."/>
            <person name="Winkler M.E."/>
        </authorList>
    </citation>
    <scope>NUCLEOTIDE SEQUENCE</scope>
</reference>
<proteinExistence type="predicted"/>